<comment type="caution">
    <text evidence="1">The sequence shown here is derived from an EMBL/GenBank/DDBJ whole genome shotgun (WGS) entry which is preliminary data.</text>
</comment>
<proteinExistence type="predicted"/>
<keyword evidence="2" id="KW-1185">Reference proteome</keyword>
<name>A0AA43TWB9_9LECA</name>
<evidence type="ECO:0000313" key="1">
    <source>
        <dbReference type="EMBL" id="MDI1486677.1"/>
    </source>
</evidence>
<organism evidence="1 2">
    <name type="scientific">Ramalina farinacea</name>
    <dbReference type="NCBI Taxonomy" id="258253"/>
    <lineage>
        <taxon>Eukaryota</taxon>
        <taxon>Fungi</taxon>
        <taxon>Dikarya</taxon>
        <taxon>Ascomycota</taxon>
        <taxon>Pezizomycotina</taxon>
        <taxon>Lecanoromycetes</taxon>
        <taxon>OSLEUM clade</taxon>
        <taxon>Lecanoromycetidae</taxon>
        <taxon>Lecanorales</taxon>
        <taxon>Lecanorineae</taxon>
        <taxon>Ramalinaceae</taxon>
        <taxon>Ramalina</taxon>
    </lineage>
</organism>
<accession>A0AA43TWB9</accession>
<evidence type="ECO:0000313" key="2">
    <source>
        <dbReference type="Proteomes" id="UP001161017"/>
    </source>
</evidence>
<dbReference type="EMBL" id="JAPUFD010000004">
    <property type="protein sequence ID" value="MDI1486677.1"/>
    <property type="molecule type" value="Genomic_DNA"/>
</dbReference>
<sequence>MPTTLPASGVFAGQSTFDLIALGVAEAMLLLDAAPVVDGSVAVAEFKLVELEGTPLVDELGLDTPLDDGNGVWPGDTVPEASDLLVVVLRLNPKLVPL</sequence>
<gene>
    <name evidence="1" type="ORF">OHK93_005937</name>
</gene>
<reference evidence="1" key="1">
    <citation type="journal article" date="2023" name="Genome Biol. Evol.">
        <title>First Whole Genome Sequence and Flow Cytometry Genome Size Data for the Lichen-Forming Fungus Ramalina farinacea (Ascomycota).</title>
        <authorList>
            <person name="Llewellyn T."/>
            <person name="Mian S."/>
            <person name="Hill R."/>
            <person name="Leitch I.J."/>
            <person name="Gaya E."/>
        </authorList>
    </citation>
    <scope>NUCLEOTIDE SEQUENCE</scope>
    <source>
        <strain evidence="1">LIQ254RAFAR</strain>
    </source>
</reference>
<protein>
    <submittedName>
        <fullName evidence="1">Uncharacterized protein</fullName>
    </submittedName>
</protein>
<dbReference type="AlphaFoldDB" id="A0AA43TWB9"/>
<dbReference type="Proteomes" id="UP001161017">
    <property type="component" value="Unassembled WGS sequence"/>
</dbReference>